<evidence type="ECO:0000256" key="5">
    <source>
        <dbReference type="ARBA" id="ARBA00022691"/>
    </source>
</evidence>
<dbReference type="Gene3D" id="1.20.1260.30">
    <property type="match status" value="1"/>
</dbReference>
<dbReference type="Gene3D" id="3.40.50.150">
    <property type="entry name" value="Vaccinia Virus protein VP39"/>
    <property type="match status" value="1"/>
</dbReference>
<evidence type="ECO:0000313" key="10">
    <source>
        <dbReference type="EMBL" id="ATP11447.1"/>
    </source>
</evidence>
<dbReference type="PANTHER" id="PTHR42933:SF3">
    <property type="entry name" value="TYPE I RESTRICTION ENZYME MJAVIII METHYLASE SUBUNIT"/>
    <property type="match status" value="1"/>
</dbReference>
<evidence type="ECO:0000256" key="1">
    <source>
        <dbReference type="ARBA" id="ARBA00006594"/>
    </source>
</evidence>
<dbReference type="PANTHER" id="PTHR42933">
    <property type="entry name" value="SLR6095 PROTEIN"/>
    <property type="match status" value="1"/>
</dbReference>
<keyword evidence="4 10" id="KW-0808">Transferase</keyword>
<reference evidence="11" key="1">
    <citation type="journal article" date="2018" name="BMC Genomics">
        <title>The complete and fully assembled genome sequence of Aeromonas salmonicida subsp. pectinolytica and its comparative analysis with other Aeromonas species: investigation of the mobilome in environmental and pathogenic strains.</title>
        <authorList>
            <person name="Pfeiffer F."/>
            <person name="Zamora-Lagos M.A."/>
            <person name="Blettinger M."/>
            <person name="Yeroslaviz A."/>
            <person name="Dahl A."/>
            <person name="Gruber S."/>
            <person name="Habermann B.H."/>
        </authorList>
    </citation>
    <scope>NUCLEOTIDE SEQUENCE [LARGE SCALE GENOMIC DNA]</scope>
    <source>
        <strain evidence="11">34mel</strain>
    </source>
</reference>
<dbReference type="Proteomes" id="UP000222916">
    <property type="component" value="Chromosome"/>
</dbReference>
<dbReference type="InterPro" id="IPR038333">
    <property type="entry name" value="T1MK-like_N_sf"/>
</dbReference>
<dbReference type="Pfam" id="PF12161">
    <property type="entry name" value="HsdM_N"/>
    <property type="match status" value="1"/>
</dbReference>
<evidence type="ECO:0000256" key="3">
    <source>
        <dbReference type="ARBA" id="ARBA00022603"/>
    </source>
</evidence>
<keyword evidence="5" id="KW-0949">S-adenosyl-L-methionine</keyword>
<evidence type="ECO:0000256" key="4">
    <source>
        <dbReference type="ARBA" id="ARBA00022679"/>
    </source>
</evidence>
<comment type="similarity">
    <text evidence="1">Belongs to the N(4)/N(6)-methyltransferase family.</text>
</comment>
<gene>
    <name evidence="10" type="ORF">Asalp_43840</name>
</gene>
<evidence type="ECO:0000259" key="8">
    <source>
        <dbReference type="Pfam" id="PF02384"/>
    </source>
</evidence>
<evidence type="ECO:0000256" key="6">
    <source>
        <dbReference type="ARBA" id="ARBA00022747"/>
    </source>
</evidence>
<dbReference type="InterPro" id="IPR051537">
    <property type="entry name" value="DNA_Adenine_Mtase"/>
</dbReference>
<protein>
    <recommendedName>
        <fullName evidence="2">site-specific DNA-methyltransferase (adenine-specific)</fullName>
        <ecNumber evidence="2">2.1.1.72</ecNumber>
    </recommendedName>
</protein>
<dbReference type="EC" id="2.1.1.72" evidence="2"/>
<sequence length="546" mass="62320">MITGELKSSINKLWEEFWVGGITNPLTVIEQITFLLYSRMLDMQESKDEQRQALTGLPFKRRFAEFEQELRFSQFCHLGADEMLEVVRDGVFDHFRSLNHEGSILSHFMKNARLEIVNANLLARAVERIKALPIERGDTKGDLYEYLLSKLTTAGINGQFRTPRHIIRAMVEMMEPNPARHERLCDPACGTAGFLSNSYEYILERYSSAESVHSQMVANERGELEEQKVFSGDLLGEYRQHIDTDMFHGYDFDATMLRIAAMNLIMHGVEQPDIHYQDTLSQGFSERYPTASNEGFHLILANPPFTGTLDEEDIDPKLLAKVKTKKTELLFIARILQMLKVGGRSATIVPQGVLFGSSKAHVQLRELLVEHNQLEAVINLPSGVFKPYAGVATAILIFTKGGATSNVWFYDLQNDGRSLDDKRNPIAQNDLPHLLSCWQHYRRQQQLPVGNFIGDQLQRQLQAQYPNNEHLHRPDGAERDYLDRTQSAFIVPKSEIAAQKYDLSINRYKEVVYQEEQYEAPTVILGKLKALENEILADLNALEKML</sequence>
<dbReference type="RefSeq" id="WP_021140255.1">
    <property type="nucleotide sequence ID" value="NZ_ARYZ02000051.1"/>
</dbReference>
<dbReference type="InterPro" id="IPR029063">
    <property type="entry name" value="SAM-dependent_MTases_sf"/>
</dbReference>
<keyword evidence="3 10" id="KW-0489">Methyltransferase</keyword>
<dbReference type="OrthoDB" id="9784823at2"/>
<evidence type="ECO:0000256" key="2">
    <source>
        <dbReference type="ARBA" id="ARBA00011900"/>
    </source>
</evidence>
<dbReference type="GO" id="GO:0003677">
    <property type="term" value="F:DNA binding"/>
    <property type="evidence" value="ECO:0007669"/>
    <property type="project" value="InterPro"/>
</dbReference>
<dbReference type="GO" id="GO:0008170">
    <property type="term" value="F:N-methyltransferase activity"/>
    <property type="evidence" value="ECO:0007669"/>
    <property type="project" value="InterPro"/>
</dbReference>
<evidence type="ECO:0000259" key="9">
    <source>
        <dbReference type="Pfam" id="PF12161"/>
    </source>
</evidence>
<keyword evidence="6" id="KW-0680">Restriction system</keyword>
<dbReference type="PROSITE" id="PS00092">
    <property type="entry name" value="N6_MTASE"/>
    <property type="match status" value="1"/>
</dbReference>
<dbReference type="InterPro" id="IPR003356">
    <property type="entry name" value="DNA_methylase_A-5"/>
</dbReference>
<dbReference type="AlphaFoldDB" id="T0P900"/>
<dbReference type="GO" id="GO:0032259">
    <property type="term" value="P:methylation"/>
    <property type="evidence" value="ECO:0007669"/>
    <property type="project" value="UniProtKB-KW"/>
</dbReference>
<organism evidence="10 11">
    <name type="scientific">Aeromonas salmonicida subsp. pectinolytica 34mel</name>
    <dbReference type="NCBI Taxonomy" id="1324960"/>
    <lineage>
        <taxon>Bacteria</taxon>
        <taxon>Pseudomonadati</taxon>
        <taxon>Pseudomonadota</taxon>
        <taxon>Gammaproteobacteria</taxon>
        <taxon>Aeromonadales</taxon>
        <taxon>Aeromonadaceae</taxon>
        <taxon>Aeromonas</taxon>
    </lineage>
</organism>
<comment type="catalytic activity">
    <reaction evidence="7">
        <text>a 2'-deoxyadenosine in DNA + S-adenosyl-L-methionine = an N(6)-methyl-2'-deoxyadenosine in DNA + S-adenosyl-L-homocysteine + H(+)</text>
        <dbReference type="Rhea" id="RHEA:15197"/>
        <dbReference type="Rhea" id="RHEA-COMP:12418"/>
        <dbReference type="Rhea" id="RHEA-COMP:12419"/>
        <dbReference type="ChEBI" id="CHEBI:15378"/>
        <dbReference type="ChEBI" id="CHEBI:57856"/>
        <dbReference type="ChEBI" id="CHEBI:59789"/>
        <dbReference type="ChEBI" id="CHEBI:90615"/>
        <dbReference type="ChEBI" id="CHEBI:90616"/>
        <dbReference type="EC" id="2.1.1.72"/>
    </reaction>
</comment>
<dbReference type="GO" id="GO:0009007">
    <property type="term" value="F:site-specific DNA-methyltransferase (adenine-specific) activity"/>
    <property type="evidence" value="ECO:0007669"/>
    <property type="project" value="UniProtKB-EC"/>
</dbReference>
<evidence type="ECO:0000256" key="7">
    <source>
        <dbReference type="ARBA" id="ARBA00047942"/>
    </source>
</evidence>
<accession>T0P900</accession>
<dbReference type="EMBL" id="CP022426">
    <property type="protein sequence ID" value="ATP11447.1"/>
    <property type="molecule type" value="Genomic_DNA"/>
</dbReference>
<dbReference type="Pfam" id="PF02384">
    <property type="entry name" value="N6_Mtase"/>
    <property type="match status" value="1"/>
</dbReference>
<dbReference type="InterPro" id="IPR002052">
    <property type="entry name" value="DNA_methylase_N6_adenine_CS"/>
</dbReference>
<name>T0P900_AERSA</name>
<dbReference type="GO" id="GO:0009307">
    <property type="term" value="P:DNA restriction-modification system"/>
    <property type="evidence" value="ECO:0007669"/>
    <property type="project" value="UniProtKB-KW"/>
</dbReference>
<dbReference type="SUPFAM" id="SSF53335">
    <property type="entry name" value="S-adenosyl-L-methionine-dependent methyltransferases"/>
    <property type="match status" value="1"/>
</dbReference>
<dbReference type="InterPro" id="IPR022749">
    <property type="entry name" value="D12N6_MeTrfase_N"/>
</dbReference>
<feature type="domain" description="N6 adenine-specific DNA methyltransferase N-terminal" evidence="9">
    <location>
        <begin position="6"/>
        <end position="128"/>
    </location>
</feature>
<proteinExistence type="inferred from homology"/>
<dbReference type="PRINTS" id="PR00507">
    <property type="entry name" value="N12N6MTFRASE"/>
</dbReference>
<feature type="domain" description="DNA methylase adenine-specific" evidence="8">
    <location>
        <begin position="137"/>
        <end position="516"/>
    </location>
</feature>
<evidence type="ECO:0000313" key="11">
    <source>
        <dbReference type="Proteomes" id="UP000222916"/>
    </source>
</evidence>
<dbReference type="REBASE" id="223255">
    <property type="entry name" value="M.Asa34melORF43840P"/>
</dbReference>